<sequence>MTTLPINIIQKQLDNYQLFLQKREAEVRQGKNNYSLISAFLSIHDETRLHSRFIHSMINPNGTHFQETLYLKEFLLAINPKLLSQFNLDNISVHREKDSIDLLIEDGTTYLILENKLYATDQKKQIERYIESIQQRIIQNEETDGSNIIVAYLSLKGKHPSTYSLGDYQLSEDRSQLIKNKHLIDYYAISYQDTISQWVEACLAQTYNIANLTNAFNEYKIILNRLNKMTTQQQITSFSDFILSKTSSDITELLQFSAMISQNINKIWANHIVNTIYSIPDFHELLIEDPSAKEITPSSLELWLQKPKGKDYKNISLSFYNRAKTRKNTISLGVIALYIGEDMPSLQEESPQDYRKRAALFGIGKNFRKIIQNPSLAGDVCNRIKTRIEQLLAQP</sequence>
<organism evidence="1 2">
    <name type="scientific">Ignatzschineria larvae DSM 13226</name>
    <dbReference type="NCBI Taxonomy" id="1111732"/>
    <lineage>
        <taxon>Bacteria</taxon>
        <taxon>Pseudomonadati</taxon>
        <taxon>Pseudomonadota</taxon>
        <taxon>Gammaproteobacteria</taxon>
        <taxon>Cardiobacteriales</taxon>
        <taxon>Ignatzschineriaceae</taxon>
        <taxon>Ignatzschineria</taxon>
    </lineage>
</organism>
<protein>
    <submittedName>
        <fullName evidence="1">PD-(D/E)XK nuclease family protein</fullName>
    </submittedName>
</protein>
<gene>
    <name evidence="1" type="ORF">WMO13_10480</name>
</gene>
<dbReference type="Proteomes" id="UP001449178">
    <property type="component" value="Chromosome"/>
</dbReference>
<dbReference type="RefSeq" id="WP_026878945.1">
    <property type="nucleotide sequence ID" value="NZ_AZOD01000016.1"/>
</dbReference>
<accession>A0ABZ3C3H3</accession>
<reference evidence="1 2" key="1">
    <citation type="submission" date="2024-03" db="EMBL/GenBank/DDBJ databases">
        <title>Complete Genome Sequence and Annotation of Ignatzschineria larvae DSM 13226.</title>
        <authorList>
            <person name="Cantrell E."/>
            <person name="Burcham Z.M."/>
        </authorList>
    </citation>
    <scope>NUCLEOTIDE SEQUENCE [LARGE SCALE GENOMIC DNA]</scope>
    <source>
        <strain evidence="1 2">DSM 13226</strain>
    </source>
</reference>
<dbReference type="EMBL" id="CP150637">
    <property type="protein sequence ID" value="WZW87773.1"/>
    <property type="molecule type" value="Genomic_DNA"/>
</dbReference>
<proteinExistence type="predicted"/>
<evidence type="ECO:0000313" key="2">
    <source>
        <dbReference type="Proteomes" id="UP001449178"/>
    </source>
</evidence>
<dbReference type="InterPro" id="IPR029470">
    <property type="entry name" value="PDDEXK_4"/>
</dbReference>
<name>A0ABZ3C3H3_9GAMM</name>
<keyword evidence="2" id="KW-1185">Reference proteome</keyword>
<evidence type="ECO:0000313" key="1">
    <source>
        <dbReference type="EMBL" id="WZW87773.1"/>
    </source>
</evidence>
<dbReference type="Pfam" id="PF14281">
    <property type="entry name" value="PDDEXK_4"/>
    <property type="match status" value="1"/>
</dbReference>